<dbReference type="STRING" id="1429867.A0A0G4NY39"/>
<dbReference type="FunFam" id="3.40.50.720:FF:000084">
    <property type="entry name" value="Short-chain dehydrogenase reductase"/>
    <property type="match status" value="1"/>
</dbReference>
<dbReference type="CDD" id="cd05233">
    <property type="entry name" value="SDR_c"/>
    <property type="match status" value="1"/>
</dbReference>
<evidence type="ECO:0000313" key="5">
    <source>
        <dbReference type="EMBL" id="CRL18894.1"/>
    </source>
</evidence>
<dbReference type="PANTHER" id="PTHR24321:SF8">
    <property type="entry name" value="ESTRADIOL 17-BETA-DEHYDROGENASE 8-RELATED"/>
    <property type="match status" value="1"/>
</dbReference>
<dbReference type="InterPro" id="IPR002347">
    <property type="entry name" value="SDR_fam"/>
</dbReference>
<keyword evidence="2" id="KW-0521">NADP</keyword>
<dbReference type="AlphaFoldDB" id="A0A0G4NY39"/>
<reference evidence="5 6" key="1">
    <citation type="journal article" date="2014" name="Nat. Commun.">
        <title>Multiple recent horizontal transfers of a large genomic region in cheese making fungi.</title>
        <authorList>
            <person name="Cheeseman K."/>
            <person name="Ropars J."/>
            <person name="Renault P."/>
            <person name="Dupont J."/>
            <person name="Gouzy J."/>
            <person name="Branca A."/>
            <person name="Abraham A.L."/>
            <person name="Ceppi M."/>
            <person name="Conseiller E."/>
            <person name="Debuchy R."/>
            <person name="Malagnac F."/>
            <person name="Goarin A."/>
            <person name="Silar P."/>
            <person name="Lacoste S."/>
            <person name="Sallet E."/>
            <person name="Bensimon A."/>
            <person name="Giraud T."/>
            <person name="Brygoo Y."/>
        </authorList>
    </citation>
    <scope>NUCLEOTIDE SEQUENCE [LARGE SCALE GENOMIC DNA]</scope>
    <source>
        <strain evidence="6">FM 013</strain>
    </source>
</reference>
<dbReference type="PANTHER" id="PTHR24321">
    <property type="entry name" value="DEHYDROGENASES, SHORT CHAIN"/>
    <property type="match status" value="1"/>
</dbReference>
<name>A0A0G4NY39_PENC3</name>
<dbReference type="SUPFAM" id="SSF51735">
    <property type="entry name" value="NAD(P)-binding Rossmann-fold domains"/>
    <property type="match status" value="1"/>
</dbReference>
<dbReference type="Proteomes" id="UP000053732">
    <property type="component" value="Unassembled WGS sequence"/>
</dbReference>
<gene>
    <name evidence="5" type="ORF">PCAMFM013_S002g000764</name>
</gene>
<proteinExistence type="inferred from homology"/>
<dbReference type="PRINTS" id="PR00081">
    <property type="entry name" value="GDHRDH"/>
</dbReference>
<dbReference type="EMBL" id="HG793135">
    <property type="protein sequence ID" value="CRL18894.1"/>
    <property type="molecule type" value="Genomic_DNA"/>
</dbReference>
<dbReference type="InterPro" id="IPR036291">
    <property type="entry name" value="NAD(P)-bd_dom_sf"/>
</dbReference>
<keyword evidence="6" id="KW-1185">Reference proteome</keyword>
<protein>
    <submittedName>
        <fullName evidence="5">Short-chain dehydrogenase/reductase SDR</fullName>
    </submittedName>
</protein>
<dbReference type="PROSITE" id="PS00061">
    <property type="entry name" value="ADH_SHORT"/>
    <property type="match status" value="1"/>
</dbReference>
<evidence type="ECO:0000256" key="1">
    <source>
        <dbReference type="ARBA" id="ARBA00006484"/>
    </source>
</evidence>
<evidence type="ECO:0000256" key="3">
    <source>
        <dbReference type="ARBA" id="ARBA00023002"/>
    </source>
</evidence>
<organism evidence="5 6">
    <name type="scientific">Penicillium camemberti (strain FM 013)</name>
    <dbReference type="NCBI Taxonomy" id="1429867"/>
    <lineage>
        <taxon>Eukaryota</taxon>
        <taxon>Fungi</taxon>
        <taxon>Dikarya</taxon>
        <taxon>Ascomycota</taxon>
        <taxon>Pezizomycotina</taxon>
        <taxon>Eurotiomycetes</taxon>
        <taxon>Eurotiomycetidae</taxon>
        <taxon>Eurotiales</taxon>
        <taxon>Aspergillaceae</taxon>
        <taxon>Penicillium</taxon>
    </lineage>
</organism>
<dbReference type="PRINTS" id="PR00080">
    <property type="entry name" value="SDRFAMILY"/>
</dbReference>
<accession>A0A0G4NY39</accession>
<evidence type="ECO:0000256" key="2">
    <source>
        <dbReference type="ARBA" id="ARBA00022857"/>
    </source>
</evidence>
<evidence type="ECO:0000256" key="4">
    <source>
        <dbReference type="RuleBase" id="RU000363"/>
    </source>
</evidence>
<dbReference type="Gene3D" id="3.40.50.720">
    <property type="entry name" value="NAD(P)-binding Rossmann-like Domain"/>
    <property type="match status" value="1"/>
</dbReference>
<sequence>MCPKTPHGDCPLEETACHIISSIAGKRVLITGCASGIGKTTAEVFAAHGVHMVICDIQDKVGQSVASEISSKNPNTKIKYQHLDVTARSECHAVVEAAVRFLGGLDSLIHAAGHIHQDVAETITESEIDHMLDVNIKGTIFMNQAVFPYLKTRGGTILNFGSDLASEPLPLLAHYAASKGAVQSFTRAIAREWGKYGVRVNAVLPAVLTPMIDGYRENLETEDVAGHDVFMNDRICLGEKFGDVEIDLVPVLAFLVSDASCWITGQLVPVNGGLSLTLVFRQNPG</sequence>
<dbReference type="InterPro" id="IPR020904">
    <property type="entry name" value="Sc_DH/Rdtase_CS"/>
</dbReference>
<dbReference type="GO" id="GO:0016491">
    <property type="term" value="F:oxidoreductase activity"/>
    <property type="evidence" value="ECO:0007669"/>
    <property type="project" value="UniProtKB-KW"/>
</dbReference>
<comment type="similarity">
    <text evidence="1 4">Belongs to the short-chain dehydrogenases/reductases (SDR) family.</text>
</comment>
<dbReference type="Pfam" id="PF00106">
    <property type="entry name" value="adh_short"/>
    <property type="match status" value="1"/>
</dbReference>
<evidence type="ECO:0000313" key="6">
    <source>
        <dbReference type="Proteomes" id="UP000053732"/>
    </source>
</evidence>
<keyword evidence="3" id="KW-0560">Oxidoreductase</keyword>